<dbReference type="RefSeq" id="XP_005842344.1">
    <property type="nucleotide sequence ID" value="XM_005842287.1"/>
</dbReference>
<dbReference type="GO" id="GO:0005829">
    <property type="term" value="C:cytosol"/>
    <property type="evidence" value="ECO:0007669"/>
    <property type="project" value="TreeGrafter"/>
</dbReference>
<feature type="region of interest" description="Disordered" evidence="8">
    <location>
        <begin position="1"/>
        <end position="22"/>
    </location>
</feature>
<feature type="compositionally biased region" description="Basic and acidic residues" evidence="8">
    <location>
        <begin position="1"/>
        <end position="18"/>
    </location>
</feature>
<name>L1K448_GUITC</name>
<evidence type="ECO:0000256" key="4">
    <source>
        <dbReference type="ARBA" id="ARBA00022737"/>
    </source>
</evidence>
<evidence type="ECO:0000256" key="3">
    <source>
        <dbReference type="ARBA" id="ARBA00022694"/>
    </source>
</evidence>
<evidence type="ECO:0000256" key="5">
    <source>
        <dbReference type="ARBA" id="ARBA00023242"/>
    </source>
</evidence>
<dbReference type="AlphaFoldDB" id="L1K448"/>
<dbReference type="eggNOG" id="KOG3914">
    <property type="taxonomic scope" value="Eukaryota"/>
</dbReference>
<feature type="repeat" description="WD" evidence="7">
    <location>
        <begin position="70"/>
        <end position="111"/>
    </location>
</feature>
<reference evidence="11" key="2">
    <citation type="submission" date="2012-11" db="EMBL/GenBank/DDBJ databases">
        <authorList>
            <person name="Kuo A."/>
            <person name="Curtis B.A."/>
            <person name="Tanifuji G."/>
            <person name="Burki F."/>
            <person name="Gruber A."/>
            <person name="Irimia M."/>
            <person name="Maruyama S."/>
            <person name="Arias M.C."/>
            <person name="Ball S.G."/>
            <person name="Gile G.H."/>
            <person name="Hirakawa Y."/>
            <person name="Hopkins J.F."/>
            <person name="Rensing S.A."/>
            <person name="Schmutz J."/>
            <person name="Symeonidi A."/>
            <person name="Elias M."/>
            <person name="Eveleigh R.J."/>
            <person name="Herman E.K."/>
            <person name="Klute M.J."/>
            <person name="Nakayama T."/>
            <person name="Obornik M."/>
            <person name="Reyes-Prieto A."/>
            <person name="Armbrust E.V."/>
            <person name="Aves S.J."/>
            <person name="Beiko R.G."/>
            <person name="Coutinho P."/>
            <person name="Dacks J.B."/>
            <person name="Durnford D.G."/>
            <person name="Fast N.M."/>
            <person name="Green B.R."/>
            <person name="Grisdale C."/>
            <person name="Hempe F."/>
            <person name="Henrissat B."/>
            <person name="Hoppner M.P."/>
            <person name="Ishida K.-I."/>
            <person name="Kim E."/>
            <person name="Koreny L."/>
            <person name="Kroth P.G."/>
            <person name="Liu Y."/>
            <person name="Malik S.-B."/>
            <person name="Maier U.G."/>
            <person name="McRose D."/>
            <person name="Mock T."/>
            <person name="Neilson J.A."/>
            <person name="Onodera N.T."/>
            <person name="Poole A.M."/>
            <person name="Pritham E.J."/>
            <person name="Richards T.A."/>
            <person name="Rocap G."/>
            <person name="Roy S.W."/>
            <person name="Sarai C."/>
            <person name="Schaack S."/>
            <person name="Shirato S."/>
            <person name="Slamovits C.H."/>
            <person name="Spencer D.F."/>
            <person name="Suzuki S."/>
            <person name="Worden A.Z."/>
            <person name="Zauner S."/>
            <person name="Barry K."/>
            <person name="Bell C."/>
            <person name="Bharti A.K."/>
            <person name="Crow J.A."/>
            <person name="Grimwood J."/>
            <person name="Kramer R."/>
            <person name="Lindquist E."/>
            <person name="Lucas S."/>
            <person name="Salamov A."/>
            <person name="McFadden G.I."/>
            <person name="Lane C.E."/>
            <person name="Keeling P.J."/>
            <person name="Gray M.W."/>
            <person name="Grigoriev I.V."/>
            <person name="Archibald J.M."/>
        </authorList>
    </citation>
    <scope>NUCLEOTIDE SEQUENCE</scope>
    <source>
        <strain evidence="11">CCMP2712</strain>
    </source>
</reference>
<dbReference type="InterPro" id="IPR028884">
    <property type="entry name" value="Trm82"/>
</dbReference>
<dbReference type="HOGENOM" id="CLU_613165_0_0_1"/>
<evidence type="ECO:0000313" key="9">
    <source>
        <dbReference type="EMBL" id="EKX55364.1"/>
    </source>
</evidence>
<comment type="pathway">
    <text evidence="6">tRNA modification; N(7)-methylguanine-tRNA biosynthesis.</text>
</comment>
<dbReference type="UniPathway" id="UPA00989"/>
<evidence type="ECO:0000313" key="11">
    <source>
        <dbReference type="Proteomes" id="UP000011087"/>
    </source>
</evidence>
<dbReference type="Pfam" id="PF00400">
    <property type="entry name" value="WD40"/>
    <property type="match status" value="3"/>
</dbReference>
<evidence type="ECO:0000256" key="1">
    <source>
        <dbReference type="ARBA" id="ARBA00004123"/>
    </source>
</evidence>
<dbReference type="EnsemblProtists" id="EKX55364">
    <property type="protein sequence ID" value="EKX55364"/>
    <property type="gene ID" value="GUITHDRAFT_99147"/>
</dbReference>
<dbReference type="InterPro" id="IPR001680">
    <property type="entry name" value="WD40_rpt"/>
</dbReference>
<dbReference type="PaxDb" id="55529-EKX55364"/>
<keyword evidence="3 6" id="KW-0819">tRNA processing</keyword>
<dbReference type="PROSITE" id="PS50082">
    <property type="entry name" value="WD_REPEATS_2"/>
    <property type="match status" value="3"/>
</dbReference>
<reference evidence="9 11" key="1">
    <citation type="journal article" date="2012" name="Nature">
        <title>Algal genomes reveal evolutionary mosaicism and the fate of nucleomorphs.</title>
        <authorList>
            <consortium name="DOE Joint Genome Institute"/>
            <person name="Curtis B.A."/>
            <person name="Tanifuji G."/>
            <person name="Burki F."/>
            <person name="Gruber A."/>
            <person name="Irimia M."/>
            <person name="Maruyama S."/>
            <person name="Arias M.C."/>
            <person name="Ball S.G."/>
            <person name="Gile G.H."/>
            <person name="Hirakawa Y."/>
            <person name="Hopkins J.F."/>
            <person name="Kuo A."/>
            <person name="Rensing S.A."/>
            <person name="Schmutz J."/>
            <person name="Symeonidi A."/>
            <person name="Elias M."/>
            <person name="Eveleigh R.J."/>
            <person name="Herman E.K."/>
            <person name="Klute M.J."/>
            <person name="Nakayama T."/>
            <person name="Obornik M."/>
            <person name="Reyes-Prieto A."/>
            <person name="Armbrust E.V."/>
            <person name="Aves S.J."/>
            <person name="Beiko R.G."/>
            <person name="Coutinho P."/>
            <person name="Dacks J.B."/>
            <person name="Durnford D.G."/>
            <person name="Fast N.M."/>
            <person name="Green B.R."/>
            <person name="Grisdale C.J."/>
            <person name="Hempel F."/>
            <person name="Henrissat B."/>
            <person name="Hoppner M.P."/>
            <person name="Ishida K."/>
            <person name="Kim E."/>
            <person name="Koreny L."/>
            <person name="Kroth P.G."/>
            <person name="Liu Y."/>
            <person name="Malik S.B."/>
            <person name="Maier U.G."/>
            <person name="McRose D."/>
            <person name="Mock T."/>
            <person name="Neilson J.A."/>
            <person name="Onodera N.T."/>
            <person name="Poole A.M."/>
            <person name="Pritham E.J."/>
            <person name="Richards T.A."/>
            <person name="Rocap G."/>
            <person name="Roy S.W."/>
            <person name="Sarai C."/>
            <person name="Schaack S."/>
            <person name="Shirato S."/>
            <person name="Slamovits C.H."/>
            <person name="Spencer D.F."/>
            <person name="Suzuki S."/>
            <person name="Worden A.Z."/>
            <person name="Zauner S."/>
            <person name="Barry K."/>
            <person name="Bell C."/>
            <person name="Bharti A.K."/>
            <person name="Crow J.A."/>
            <person name="Grimwood J."/>
            <person name="Kramer R."/>
            <person name="Lindquist E."/>
            <person name="Lucas S."/>
            <person name="Salamov A."/>
            <person name="McFadden G.I."/>
            <person name="Lane C.E."/>
            <person name="Keeling P.J."/>
            <person name="Gray M.W."/>
            <person name="Grigoriev I.V."/>
            <person name="Archibald J.M."/>
        </authorList>
    </citation>
    <scope>NUCLEOTIDE SEQUENCE</scope>
    <source>
        <strain evidence="9 11">CCMP2712</strain>
    </source>
</reference>
<dbReference type="InterPro" id="IPR015943">
    <property type="entry name" value="WD40/YVTN_repeat-like_dom_sf"/>
</dbReference>
<dbReference type="GO" id="GO:0005634">
    <property type="term" value="C:nucleus"/>
    <property type="evidence" value="ECO:0007669"/>
    <property type="project" value="UniProtKB-SubCell"/>
</dbReference>
<dbReference type="HAMAP" id="MF_03056">
    <property type="entry name" value="TRM82"/>
    <property type="match status" value="1"/>
</dbReference>
<proteinExistence type="inferred from homology"/>
<evidence type="ECO:0000256" key="2">
    <source>
        <dbReference type="ARBA" id="ARBA00022574"/>
    </source>
</evidence>
<dbReference type="EMBL" id="JH992965">
    <property type="protein sequence ID" value="EKX55364.1"/>
    <property type="molecule type" value="Genomic_DNA"/>
</dbReference>
<dbReference type="STRING" id="905079.L1K448"/>
<dbReference type="OrthoDB" id="339900at2759"/>
<dbReference type="InterPro" id="IPR036322">
    <property type="entry name" value="WD40_repeat_dom_sf"/>
</dbReference>
<keyword evidence="2 6" id="KW-0853">WD repeat</keyword>
<comment type="function">
    <text evidence="6">Required for the formation of N(7)-methylguanine at position 46 (m7G46) in tRNA. In the complex, it is required to stabilize and induce conformational changes of the catalytic subunit.</text>
</comment>
<keyword evidence="4 6" id="KW-0677">Repeat</keyword>
<evidence type="ECO:0000256" key="8">
    <source>
        <dbReference type="SAM" id="MobiDB-lite"/>
    </source>
</evidence>
<comment type="similarity">
    <text evidence="6">Belongs to the WD repeat TRM82 family.</text>
</comment>
<evidence type="ECO:0000256" key="6">
    <source>
        <dbReference type="HAMAP-Rule" id="MF_03056"/>
    </source>
</evidence>
<dbReference type="KEGG" id="gtt:GUITHDRAFT_99147"/>
<dbReference type="SMART" id="SM00320">
    <property type="entry name" value="WD40"/>
    <property type="match status" value="3"/>
</dbReference>
<organism evidence="9">
    <name type="scientific">Guillardia theta (strain CCMP2712)</name>
    <name type="common">Cryptophyte</name>
    <dbReference type="NCBI Taxonomy" id="905079"/>
    <lineage>
        <taxon>Eukaryota</taxon>
        <taxon>Cryptophyceae</taxon>
        <taxon>Pyrenomonadales</taxon>
        <taxon>Geminigeraceae</taxon>
        <taxon>Guillardia</taxon>
    </lineage>
</organism>
<evidence type="ECO:0000313" key="10">
    <source>
        <dbReference type="EnsemblProtists" id="EKX55364"/>
    </source>
</evidence>
<dbReference type="PANTHER" id="PTHR16288">
    <property type="entry name" value="WD40 REPEAT PROTEIN 4"/>
    <property type="match status" value="1"/>
</dbReference>
<dbReference type="PANTHER" id="PTHR16288:SF0">
    <property type="entry name" value="TRNA (GUANINE-N(7)-)-METHYLTRANSFERASE NON-CATALYTIC SUBUNIT WDR4"/>
    <property type="match status" value="1"/>
</dbReference>
<dbReference type="SUPFAM" id="SSF50978">
    <property type="entry name" value="WD40 repeat-like"/>
    <property type="match status" value="1"/>
</dbReference>
<dbReference type="GO" id="GO:0043527">
    <property type="term" value="C:tRNA methyltransferase complex"/>
    <property type="evidence" value="ECO:0007669"/>
    <property type="project" value="TreeGrafter"/>
</dbReference>
<feature type="compositionally biased region" description="Basic and acidic residues" evidence="8">
    <location>
        <begin position="410"/>
        <end position="419"/>
    </location>
</feature>
<dbReference type="Proteomes" id="UP000011087">
    <property type="component" value="Unassembled WGS sequence"/>
</dbReference>
<feature type="repeat" description="WD" evidence="7">
    <location>
        <begin position="154"/>
        <end position="184"/>
    </location>
</feature>
<reference evidence="10" key="3">
    <citation type="submission" date="2015-06" db="UniProtKB">
        <authorList>
            <consortium name="EnsemblProtists"/>
        </authorList>
    </citation>
    <scope>IDENTIFICATION</scope>
</reference>
<feature type="repeat" description="WD" evidence="7">
    <location>
        <begin position="197"/>
        <end position="240"/>
    </location>
</feature>
<sequence length="447" mass="49387">MSDSQDAAKSKEGSKDEQSSWQDNCHGVSALAIKRLIKFAHCKDKTLLIYGGLKTMLVADCSTGSLMELEQSHTERVTSVTVGKDKEVMVSGGNDKRLVVWQLPEMKVASKTVTDKKVVSVVLDEERRRVVFAEIAGEVFQKPIDDLDSKAEHLLGHISSLTDMRISPSGSRLLTSDRDEKVRISNFPHAFEIEAFCLGHTELVTCIETFTLAEEELLLSGGADGSVRLWSVKDGSLLDTYMIDPAGEEEEGEDGQQADSQPLAEEPKTWDRFAAGTAQATAAVSGRMRRRTNSPAVVALAYCPRLSLAACIIENQREVLLLQVSGKELKELNRVEVDQMPVGIEIDDVEHEGKAECFMLVAVLDDRPKLEAFRVEGGKECVVKKIDLKSSKEESKIISAFACLSEEMSTRQEESHKASGQDGSGQYFQKRRRHTEPGFKQYQGKAD</sequence>
<accession>L1K448</accession>
<evidence type="ECO:0000256" key="7">
    <source>
        <dbReference type="PROSITE-ProRule" id="PRU00221"/>
    </source>
</evidence>
<dbReference type="Gene3D" id="2.130.10.10">
    <property type="entry name" value="YVTN repeat-like/Quinoprotein amine dehydrogenase"/>
    <property type="match status" value="2"/>
</dbReference>
<comment type="subunit">
    <text evidence="6">Forms a heterodimer with the catalytic subunit.</text>
</comment>
<gene>
    <name evidence="9" type="ORF">GUITHDRAFT_99147</name>
</gene>
<keyword evidence="5 6" id="KW-0539">Nucleus</keyword>
<feature type="region of interest" description="Disordered" evidence="8">
    <location>
        <begin position="410"/>
        <end position="447"/>
    </location>
</feature>
<dbReference type="PROSITE" id="PS50294">
    <property type="entry name" value="WD_REPEATS_REGION"/>
    <property type="match status" value="1"/>
</dbReference>
<keyword evidence="11" id="KW-1185">Reference proteome</keyword>
<protein>
    <recommendedName>
        <fullName evidence="6">tRNA (guanine-N(7)-)-methyltransferase non-catalytic subunit</fullName>
    </recommendedName>
    <alternativeName>
        <fullName evidence="6">WD repeat-containing protein 4 homolog</fullName>
    </alternativeName>
</protein>
<dbReference type="GeneID" id="17312076"/>
<dbReference type="GO" id="GO:0106004">
    <property type="term" value="P:tRNA (guanine-N7)-methylation"/>
    <property type="evidence" value="ECO:0007669"/>
    <property type="project" value="UniProtKB-UniRule"/>
</dbReference>
<comment type="subcellular location">
    <subcellularLocation>
        <location evidence="1 6">Nucleus</location>
    </subcellularLocation>
</comment>